<dbReference type="EMBL" id="CM007374">
    <property type="protein sequence ID" value="OIV98222.1"/>
    <property type="molecule type" value="Genomic_DNA"/>
</dbReference>
<evidence type="ECO:0000313" key="2">
    <source>
        <dbReference type="Proteomes" id="UP000188354"/>
    </source>
</evidence>
<protein>
    <submittedName>
        <fullName evidence="1">Uncharacterized protein</fullName>
    </submittedName>
</protein>
<reference evidence="1 2" key="1">
    <citation type="journal article" date="2017" name="Plant Biotechnol. J.">
        <title>A comprehensive draft genome sequence for lupin (Lupinus angustifolius), an emerging health food: insights into plant-microbe interactions and legume evolution.</title>
        <authorList>
            <person name="Hane J.K."/>
            <person name="Ming Y."/>
            <person name="Kamphuis L.G."/>
            <person name="Nelson M.N."/>
            <person name="Garg G."/>
            <person name="Atkins C.A."/>
            <person name="Bayer P.E."/>
            <person name="Bravo A."/>
            <person name="Bringans S."/>
            <person name="Cannon S."/>
            <person name="Edwards D."/>
            <person name="Foley R."/>
            <person name="Gao L.L."/>
            <person name="Harrison M.J."/>
            <person name="Huang W."/>
            <person name="Hurgobin B."/>
            <person name="Li S."/>
            <person name="Liu C.W."/>
            <person name="McGrath A."/>
            <person name="Morahan G."/>
            <person name="Murray J."/>
            <person name="Weller J."/>
            <person name="Jian J."/>
            <person name="Singh K.B."/>
        </authorList>
    </citation>
    <scope>NUCLEOTIDE SEQUENCE [LARGE SCALE GENOMIC DNA]</scope>
    <source>
        <strain evidence="2">cv. Tanjil</strain>
        <tissue evidence="1">Whole plant</tissue>
    </source>
</reference>
<keyword evidence="2" id="KW-1185">Reference proteome</keyword>
<name>A0A1J7GCT5_LUPAN</name>
<gene>
    <name evidence="1" type="ORF">TanjilG_18761</name>
</gene>
<dbReference type="Gramene" id="OIV98222">
    <property type="protein sequence ID" value="OIV98222"/>
    <property type="gene ID" value="TanjilG_18761"/>
</dbReference>
<dbReference type="Proteomes" id="UP000188354">
    <property type="component" value="Chromosome LG14"/>
</dbReference>
<dbReference type="AlphaFoldDB" id="A0A1J7GCT5"/>
<accession>A0A1J7GCT5</accession>
<evidence type="ECO:0000313" key="1">
    <source>
        <dbReference type="EMBL" id="OIV98222.1"/>
    </source>
</evidence>
<proteinExistence type="predicted"/>
<sequence>MGGSDEQYPTQSATRAYPEAHYLPIEEFNRITIQQFLSIKRIFDQSDELIGINEINILAEERVPHDWLLRSTSESIIYHTSHYGFW</sequence>
<organism evidence="1 2">
    <name type="scientific">Lupinus angustifolius</name>
    <name type="common">Narrow-leaved blue lupine</name>
    <dbReference type="NCBI Taxonomy" id="3871"/>
    <lineage>
        <taxon>Eukaryota</taxon>
        <taxon>Viridiplantae</taxon>
        <taxon>Streptophyta</taxon>
        <taxon>Embryophyta</taxon>
        <taxon>Tracheophyta</taxon>
        <taxon>Spermatophyta</taxon>
        <taxon>Magnoliopsida</taxon>
        <taxon>eudicotyledons</taxon>
        <taxon>Gunneridae</taxon>
        <taxon>Pentapetalae</taxon>
        <taxon>rosids</taxon>
        <taxon>fabids</taxon>
        <taxon>Fabales</taxon>
        <taxon>Fabaceae</taxon>
        <taxon>Papilionoideae</taxon>
        <taxon>50 kb inversion clade</taxon>
        <taxon>genistoids sensu lato</taxon>
        <taxon>core genistoids</taxon>
        <taxon>Genisteae</taxon>
        <taxon>Lupinus</taxon>
    </lineage>
</organism>